<comment type="caution">
    <text evidence="2">The sequence shown here is derived from an EMBL/GenBank/DDBJ whole genome shotgun (WGS) entry which is preliminary data.</text>
</comment>
<feature type="transmembrane region" description="Helical" evidence="1">
    <location>
        <begin position="50"/>
        <end position="78"/>
    </location>
</feature>
<feature type="transmembrane region" description="Helical" evidence="1">
    <location>
        <begin position="99"/>
        <end position="119"/>
    </location>
</feature>
<keyword evidence="3" id="KW-1185">Reference proteome</keyword>
<dbReference type="InterPro" id="IPR046671">
    <property type="entry name" value="DUF6541"/>
</dbReference>
<accession>A0A841CR82</accession>
<evidence type="ECO:0000313" key="3">
    <source>
        <dbReference type="Proteomes" id="UP000547510"/>
    </source>
</evidence>
<proteinExistence type="predicted"/>
<name>A0A841CR82_9PSEU</name>
<feature type="transmembrane region" description="Helical" evidence="1">
    <location>
        <begin position="220"/>
        <end position="240"/>
    </location>
</feature>
<feature type="transmembrane region" description="Helical" evidence="1">
    <location>
        <begin position="252"/>
        <end position="272"/>
    </location>
</feature>
<sequence>MIARDLAALLVALLTVVLPGSALLLALGVRRPVWLVGLSPAASVGVATLTAVACAPFGLAYGPLPLGVVTAALAAAAVPRLRRARDSPAHRAPAPWRTGRVAGLLLVLGGMAMSGYTWWSGLRTLSTVGQEHDMITHHMVTAYIERTGRGAPWQLMPTDVLTDSGVAFYPAGLHLLMAPVSGLLGDTVVGMNAVTVVVLGFGWAAAIAALAHVAARRARLNASAAMLAAGIAAVVAVGLYRPVFSLIHEGGILPNAATLVLTPGVLAALLTLQRSWAAAVGAGLGAMGALAIHPSALASIGVSLLGWWVGDALTKGGPRRIVVALPRLAVAGAVAVVAGLPVLAQVFGVAGGAPNAGADVGPALFGPALGNALALVYSGYIQGNQGNAQLAAAALTLLGVVVVPATRRGLGVLAAWTTWLLVEVAFLTSPARGLDAVVTGFFYHAHLRVWSHLSLFAPVLAGLGVVLAASGVVLWSAHVAPVVRPWARWGAVALATVVGAGYLLWPALSYARVETRYLASRYGQPDFVRVDADDEKAIDWLAGRVRPGERVLNSANDGSTFLYVKKGVPIVNTSSLGNVKSPHTYRLLRDFNRYPSDPEVRRMLRELNVRWVYVDTRAPTIGAGSSPENWVGGFVFSTAAGLRGLDGLPGLSLGFRAGSVSVYELDPGST</sequence>
<feature type="transmembrane region" description="Helical" evidence="1">
    <location>
        <begin position="410"/>
        <end position="429"/>
    </location>
</feature>
<feature type="transmembrane region" description="Helical" evidence="1">
    <location>
        <begin position="386"/>
        <end position="403"/>
    </location>
</feature>
<feature type="transmembrane region" description="Helical" evidence="1">
    <location>
        <begin position="189"/>
        <end position="213"/>
    </location>
</feature>
<evidence type="ECO:0000313" key="2">
    <source>
        <dbReference type="EMBL" id="MBB5958864.1"/>
    </source>
</evidence>
<dbReference type="AlphaFoldDB" id="A0A841CR82"/>
<reference evidence="2 3" key="1">
    <citation type="submission" date="2020-08" db="EMBL/GenBank/DDBJ databases">
        <title>Genomic Encyclopedia of Type Strains, Phase III (KMG-III): the genomes of soil and plant-associated and newly described type strains.</title>
        <authorList>
            <person name="Whitman W."/>
        </authorList>
    </citation>
    <scope>NUCLEOTIDE SEQUENCE [LARGE SCALE GENOMIC DNA]</scope>
    <source>
        <strain evidence="2 3">CECT 8640</strain>
    </source>
</reference>
<dbReference type="Proteomes" id="UP000547510">
    <property type="component" value="Unassembled WGS sequence"/>
</dbReference>
<dbReference type="RefSeq" id="WP_184695226.1">
    <property type="nucleotide sequence ID" value="NZ_JACHJN010000009.1"/>
</dbReference>
<keyword evidence="1" id="KW-0472">Membrane</keyword>
<feature type="transmembrane region" description="Helical" evidence="1">
    <location>
        <begin position="486"/>
        <end position="505"/>
    </location>
</feature>
<feature type="transmembrane region" description="Helical" evidence="1">
    <location>
        <begin position="362"/>
        <end position="380"/>
    </location>
</feature>
<keyword evidence="1" id="KW-1133">Transmembrane helix</keyword>
<feature type="transmembrane region" description="Helical" evidence="1">
    <location>
        <begin position="328"/>
        <end position="350"/>
    </location>
</feature>
<feature type="transmembrane region" description="Helical" evidence="1">
    <location>
        <begin position="449"/>
        <end position="474"/>
    </location>
</feature>
<dbReference type="Pfam" id="PF20176">
    <property type="entry name" value="DUF6541"/>
    <property type="match status" value="1"/>
</dbReference>
<protein>
    <submittedName>
        <fullName evidence="2">Uncharacterized protein</fullName>
    </submittedName>
</protein>
<keyword evidence="1" id="KW-0812">Transmembrane</keyword>
<feature type="transmembrane region" description="Helical" evidence="1">
    <location>
        <begin position="284"/>
        <end position="308"/>
    </location>
</feature>
<gene>
    <name evidence="2" type="ORF">FHS29_005473</name>
</gene>
<evidence type="ECO:0000256" key="1">
    <source>
        <dbReference type="SAM" id="Phobius"/>
    </source>
</evidence>
<organism evidence="2 3">
    <name type="scientific">Saccharothrix tamanrassetensis</name>
    <dbReference type="NCBI Taxonomy" id="1051531"/>
    <lineage>
        <taxon>Bacteria</taxon>
        <taxon>Bacillati</taxon>
        <taxon>Actinomycetota</taxon>
        <taxon>Actinomycetes</taxon>
        <taxon>Pseudonocardiales</taxon>
        <taxon>Pseudonocardiaceae</taxon>
        <taxon>Saccharothrix</taxon>
    </lineage>
</organism>
<dbReference type="EMBL" id="JACHJN010000009">
    <property type="protein sequence ID" value="MBB5958864.1"/>
    <property type="molecule type" value="Genomic_DNA"/>
</dbReference>